<gene>
    <name evidence="3" type="ORF">PAUS00366_LOCUS23132</name>
</gene>
<feature type="compositionally biased region" description="Basic residues" evidence="1">
    <location>
        <begin position="16"/>
        <end position="28"/>
    </location>
</feature>
<organism evidence="3">
    <name type="scientific">Pseudo-nitzschia australis</name>
    <dbReference type="NCBI Taxonomy" id="44445"/>
    <lineage>
        <taxon>Eukaryota</taxon>
        <taxon>Sar</taxon>
        <taxon>Stramenopiles</taxon>
        <taxon>Ochrophyta</taxon>
        <taxon>Bacillariophyta</taxon>
        <taxon>Bacillariophyceae</taxon>
        <taxon>Bacillariophycidae</taxon>
        <taxon>Bacillariales</taxon>
        <taxon>Bacillariaceae</taxon>
        <taxon>Pseudo-nitzschia</taxon>
    </lineage>
</organism>
<name>A0A7S4AXM9_9STRA</name>
<keyword evidence="2" id="KW-0472">Membrane</keyword>
<dbReference type="AlphaFoldDB" id="A0A7S4AXM9"/>
<sequence length="996" mass="112418">MLATIMSMAMKRKTMQSGKHMHTHAHTHHHDDVDKQRRIHSSSRARIRTHSMHTTAITNDIKGTSRIPLSFLLVWFLLNLDLFYRSPLAVSATRADVNANVNVDGFASSAVEIPDDTEQTIYLHRRCIGQFLAGYKSNRNGDRDSYDGDGNAKSLTTNYKGKQHQSEKKHNLAVPSILNWLHEHTSCDLPSEPPSSVSLSSYPSMWKKKKKTTGDNDKNDADKISNDEDLPYHVVIPLMKSHSIHDEIVTIVAGLLMAGIHVTIFYIVSRDDDDTIQMNDNDNDSDNRQMAVEKIWSGVLSRIPPHDRFIQRARDSFSLVKLNLLGKQHRDNKVGDASKTRICPATHALHPCAINIAPFVLSLLLREIDAHMDSKSEGNYRRNSYTNANTSNNDKNSDKGSDSDSNISRFDFIMMMDASFLGGLLYSELKMIPTITIGSHEALKLAIEYDPNWVLSQKRTTLDRMDRIFLQRLGSLGLTGSFLRANRMRHSLGYQQLKRLKSPLDFFQPPSMVAMLADIIPIDTSFTLSSIISLPRATPSNYNGDGDGDGHDNHREAYSIDDLRGSGKGYIDHLHNMQPLLPPCTLCLNQTTSRSTKNNATVIMVAPPPAISAKWTRALIQALSLAKQSLEGYDECQFDRKTCQNEVAGFEVDWLMMPENEKGNSYFPPVVPSFIHRETSISMLDSIIRNPGTIIALIDCTPESNMLVALGIEIFCISQSDRIPPFDSVGDLLDEKYLGYRPEDTGFDIDRFVPSRNLLNSMNLDTIDPKDVARQLLRVLRRKTVGPEKPNDREKDMDIEERKKKIASLATSGLERTLRIVEITARAYRENSLENLQDMQRVIFKAITDSLGSIDPIQQSIVFKQSNNIRDIGGKKELHDTFTIFISCIIFISASLYVLSKDSAVVKRWRTHRHHHRNRLLDGILSRLSDLDDAWEMLLVWWRPGKSTARNSGGENAADNTGNEQQLPHSNQLVNNHNHGHGHGHARRRRKAKMAR</sequence>
<feature type="compositionally biased region" description="Low complexity" evidence="1">
    <location>
        <begin position="194"/>
        <end position="204"/>
    </location>
</feature>
<feature type="region of interest" description="Disordered" evidence="1">
    <location>
        <begin position="189"/>
        <end position="225"/>
    </location>
</feature>
<evidence type="ECO:0000256" key="1">
    <source>
        <dbReference type="SAM" id="MobiDB-lite"/>
    </source>
</evidence>
<reference evidence="3" key="1">
    <citation type="submission" date="2021-01" db="EMBL/GenBank/DDBJ databases">
        <authorList>
            <person name="Corre E."/>
            <person name="Pelletier E."/>
            <person name="Niang G."/>
            <person name="Scheremetjew M."/>
            <person name="Finn R."/>
            <person name="Kale V."/>
            <person name="Holt S."/>
            <person name="Cochrane G."/>
            <person name="Meng A."/>
            <person name="Brown T."/>
            <person name="Cohen L."/>
        </authorList>
    </citation>
    <scope>NUCLEOTIDE SEQUENCE</scope>
    <source>
        <strain evidence="3">10249 10 AB</strain>
    </source>
</reference>
<accession>A0A7S4AXM9</accession>
<feature type="region of interest" description="Disordered" evidence="1">
    <location>
        <begin position="948"/>
        <end position="996"/>
    </location>
</feature>
<feature type="compositionally biased region" description="Basic residues" evidence="1">
    <location>
        <begin position="978"/>
        <end position="996"/>
    </location>
</feature>
<feature type="region of interest" description="Disordered" evidence="1">
    <location>
        <begin position="16"/>
        <end position="38"/>
    </location>
</feature>
<evidence type="ECO:0000313" key="3">
    <source>
        <dbReference type="EMBL" id="CAE0730346.1"/>
    </source>
</evidence>
<feature type="compositionally biased region" description="Polar residues" evidence="1">
    <location>
        <begin position="948"/>
        <end position="974"/>
    </location>
</feature>
<protein>
    <submittedName>
        <fullName evidence="3">Uncharacterized protein</fullName>
    </submittedName>
</protein>
<feature type="transmembrane region" description="Helical" evidence="2">
    <location>
        <begin position="882"/>
        <end position="900"/>
    </location>
</feature>
<proteinExistence type="predicted"/>
<feature type="region of interest" description="Disordered" evidence="1">
    <location>
        <begin position="139"/>
        <end position="169"/>
    </location>
</feature>
<feature type="region of interest" description="Disordered" evidence="1">
    <location>
        <begin position="376"/>
        <end position="403"/>
    </location>
</feature>
<keyword evidence="2" id="KW-0812">Transmembrane</keyword>
<keyword evidence="2" id="KW-1133">Transmembrane helix</keyword>
<evidence type="ECO:0000256" key="2">
    <source>
        <dbReference type="SAM" id="Phobius"/>
    </source>
</evidence>
<feature type="compositionally biased region" description="Basic and acidic residues" evidence="1">
    <location>
        <begin position="212"/>
        <end position="225"/>
    </location>
</feature>
<dbReference type="EMBL" id="HBIX01035354">
    <property type="protein sequence ID" value="CAE0730346.1"/>
    <property type="molecule type" value="Transcribed_RNA"/>
</dbReference>